<gene>
    <name evidence="2" type="ORF">B9N56_04535</name>
</gene>
<feature type="domain" description="Integrase catalytic" evidence="1">
    <location>
        <begin position="24"/>
        <end position="172"/>
    </location>
</feature>
<feature type="non-terminal residue" evidence="2">
    <location>
        <position position="172"/>
    </location>
</feature>
<comment type="caution">
    <text evidence="2">The sequence shown here is derived from an EMBL/GenBank/DDBJ whole genome shotgun (WGS) entry which is preliminary data.</text>
</comment>
<dbReference type="PANTHER" id="PTHR46889:SF4">
    <property type="entry name" value="TRANSPOSASE INSO FOR INSERTION SEQUENCE ELEMENT IS911B-RELATED"/>
    <property type="match status" value="1"/>
</dbReference>
<dbReference type="Gene3D" id="3.30.420.10">
    <property type="entry name" value="Ribonuclease H-like superfamily/Ribonuclease H"/>
    <property type="match status" value="1"/>
</dbReference>
<dbReference type="Proteomes" id="UP000215361">
    <property type="component" value="Unassembled WGS sequence"/>
</dbReference>
<dbReference type="InterPro" id="IPR050900">
    <property type="entry name" value="Transposase_IS3/IS150/IS904"/>
</dbReference>
<organism evidence="2 3">
    <name type="scientific">Finegoldia magna</name>
    <name type="common">Peptostreptococcus magnus</name>
    <dbReference type="NCBI Taxonomy" id="1260"/>
    <lineage>
        <taxon>Bacteria</taxon>
        <taxon>Bacillati</taxon>
        <taxon>Bacillota</taxon>
        <taxon>Tissierellia</taxon>
        <taxon>Tissierellales</taxon>
        <taxon>Peptoniphilaceae</taxon>
        <taxon>Finegoldia</taxon>
    </lineage>
</organism>
<dbReference type="GO" id="GO:0015074">
    <property type="term" value="P:DNA integration"/>
    <property type="evidence" value="ECO:0007669"/>
    <property type="project" value="InterPro"/>
</dbReference>
<dbReference type="NCBIfam" id="NF033516">
    <property type="entry name" value="transpos_IS3"/>
    <property type="match status" value="1"/>
</dbReference>
<name>A0A233W0G8_FINMA</name>
<dbReference type="InterPro" id="IPR001584">
    <property type="entry name" value="Integrase_cat-core"/>
</dbReference>
<dbReference type="GO" id="GO:0003676">
    <property type="term" value="F:nucleic acid binding"/>
    <property type="evidence" value="ECO:0007669"/>
    <property type="project" value="InterPro"/>
</dbReference>
<evidence type="ECO:0000259" key="1">
    <source>
        <dbReference type="PROSITE" id="PS50994"/>
    </source>
</evidence>
<evidence type="ECO:0000313" key="3">
    <source>
        <dbReference type="Proteomes" id="UP000215361"/>
    </source>
</evidence>
<dbReference type="InterPro" id="IPR048020">
    <property type="entry name" value="Transpos_IS3"/>
</dbReference>
<dbReference type="AlphaFoldDB" id="A0A233W0G8"/>
<accession>A0A233W0G8</accession>
<dbReference type="PANTHER" id="PTHR46889">
    <property type="entry name" value="TRANSPOSASE INSF FOR INSERTION SEQUENCE IS3B-RELATED"/>
    <property type="match status" value="1"/>
</dbReference>
<proteinExistence type="predicted"/>
<evidence type="ECO:0000313" key="2">
    <source>
        <dbReference type="EMBL" id="OXZ38149.1"/>
    </source>
</evidence>
<reference evidence="3" key="1">
    <citation type="submission" date="2017-04" db="EMBL/GenBank/DDBJ databases">
        <title>Finegoldia magna isolated from orthopedic joint implant-associated infections.</title>
        <authorList>
            <person name="Bjorklund S."/>
            <person name="Bruggemann H."/>
            <person name="Jensen A."/>
            <person name="Hellmark B."/>
            <person name="Soderquist B."/>
        </authorList>
    </citation>
    <scope>NUCLEOTIDE SEQUENCE [LARGE SCALE GENOMIC DNA]</scope>
    <source>
        <strain evidence="3">08T492</strain>
    </source>
</reference>
<dbReference type="Pfam" id="PF13333">
    <property type="entry name" value="rve_2"/>
    <property type="match status" value="1"/>
</dbReference>
<dbReference type="InterPro" id="IPR036397">
    <property type="entry name" value="RNaseH_sf"/>
</dbReference>
<dbReference type="Pfam" id="PF00665">
    <property type="entry name" value="rve"/>
    <property type="match status" value="1"/>
</dbReference>
<protein>
    <submittedName>
        <fullName evidence="2">IS3 family transposase</fullName>
    </submittedName>
</protein>
<dbReference type="EMBL" id="NDYI01000012">
    <property type="protein sequence ID" value="OXZ38149.1"/>
    <property type="molecule type" value="Genomic_DNA"/>
</dbReference>
<dbReference type="InterPro" id="IPR012337">
    <property type="entry name" value="RNaseH-like_sf"/>
</dbReference>
<sequence>MGKVAPNRIKRRFNTSVVHQKITTDTSEFKYYEKDKSGNMQVKRLYLNPFLDMFNGEIISYSITTSPSLEAIITPLEEAIEKTSDCKYKRIFHSDQGWAYQLKQYTNRLESDGILQSISRKGNCLDNSPMENFFGILKQEIYYGRTFESFNELKKTIEEYIKYYNEDRIKEK</sequence>
<dbReference type="PROSITE" id="PS50994">
    <property type="entry name" value="INTEGRASE"/>
    <property type="match status" value="1"/>
</dbReference>
<dbReference type="SUPFAM" id="SSF53098">
    <property type="entry name" value="Ribonuclease H-like"/>
    <property type="match status" value="1"/>
</dbReference>